<comment type="caution">
    <text evidence="3">The sequence shown here is derived from an EMBL/GenBank/DDBJ whole genome shotgun (WGS) entry which is preliminary data.</text>
</comment>
<sequence>MPLNLKDTYNTIEFPSEEVLLKEKNSKFFGYAFPIQSEEEVKPLIETLRKQHPNAGHFCYAYQIGADTVTYRANDDGEPSNSAGMPIYGQIQSFSVTNILIIVVRIFGGVKLGVGGLISAYKTTAQMVLETCEIVEKTIDIHFTITFDYKNMNKVMRVIKEKKLEIVSQEMEINEISALPMGKIELKTRKKNAEMVFDIFNSMFEIDIKRL</sequence>
<evidence type="ECO:0000313" key="3">
    <source>
        <dbReference type="EMBL" id="TDE42333.1"/>
    </source>
</evidence>
<organism evidence="3 4">
    <name type="scientific">Flavobacterium rhamnosiphilum</name>
    <dbReference type="NCBI Taxonomy" id="2541724"/>
    <lineage>
        <taxon>Bacteria</taxon>
        <taxon>Pseudomonadati</taxon>
        <taxon>Bacteroidota</taxon>
        <taxon>Flavobacteriia</taxon>
        <taxon>Flavobacteriales</taxon>
        <taxon>Flavobacteriaceae</taxon>
        <taxon>Flavobacterium</taxon>
    </lineage>
</organism>
<dbReference type="GO" id="GO:0005737">
    <property type="term" value="C:cytoplasm"/>
    <property type="evidence" value="ECO:0007669"/>
    <property type="project" value="TreeGrafter"/>
</dbReference>
<dbReference type="InterPro" id="IPR001498">
    <property type="entry name" value="Impact_N"/>
</dbReference>
<keyword evidence="4" id="KW-1185">Reference proteome</keyword>
<dbReference type="EMBL" id="SMLG01000012">
    <property type="protein sequence ID" value="TDE42333.1"/>
    <property type="molecule type" value="Genomic_DNA"/>
</dbReference>
<dbReference type="Gene3D" id="3.30.230.30">
    <property type="entry name" value="Impact, N-terminal domain"/>
    <property type="match status" value="1"/>
</dbReference>
<evidence type="ECO:0000313" key="4">
    <source>
        <dbReference type="Proteomes" id="UP000294814"/>
    </source>
</evidence>
<dbReference type="SUPFAM" id="SSF54211">
    <property type="entry name" value="Ribosomal protein S5 domain 2-like"/>
    <property type="match status" value="1"/>
</dbReference>
<dbReference type="PANTHER" id="PTHR16301:SF20">
    <property type="entry name" value="IMPACT FAMILY MEMBER YIGZ"/>
    <property type="match status" value="1"/>
</dbReference>
<protein>
    <submittedName>
        <fullName evidence="3">YigZ family protein</fullName>
    </submittedName>
</protein>
<dbReference type="Proteomes" id="UP000294814">
    <property type="component" value="Unassembled WGS sequence"/>
</dbReference>
<dbReference type="GO" id="GO:0006446">
    <property type="term" value="P:regulation of translational initiation"/>
    <property type="evidence" value="ECO:0007669"/>
    <property type="project" value="TreeGrafter"/>
</dbReference>
<evidence type="ECO:0000256" key="1">
    <source>
        <dbReference type="ARBA" id="ARBA00007665"/>
    </source>
</evidence>
<dbReference type="AlphaFoldDB" id="A0A4R5F4D3"/>
<comment type="similarity">
    <text evidence="1">Belongs to the IMPACT family.</text>
</comment>
<accession>A0A4R5F4D3</accession>
<dbReference type="OrthoDB" id="9813771at2"/>
<proteinExistence type="inferred from homology"/>
<gene>
    <name evidence="3" type="ORF">E0I26_14235</name>
</gene>
<dbReference type="InterPro" id="IPR036956">
    <property type="entry name" value="Impact_N_sf"/>
</dbReference>
<reference evidence="3 4" key="1">
    <citation type="submission" date="2019-03" db="EMBL/GenBank/DDBJ databases">
        <title>Novel species of Flavobacterium.</title>
        <authorList>
            <person name="Liu Q."/>
            <person name="Xin Y.-H."/>
        </authorList>
    </citation>
    <scope>NUCLEOTIDE SEQUENCE [LARGE SCALE GENOMIC DNA]</scope>
    <source>
        <strain evidence="3 4">LB3P52</strain>
    </source>
</reference>
<feature type="domain" description="Impact N-terminal" evidence="2">
    <location>
        <begin position="24"/>
        <end position="129"/>
    </location>
</feature>
<dbReference type="InterPro" id="IPR020568">
    <property type="entry name" value="Ribosomal_Su5_D2-typ_SF"/>
</dbReference>
<dbReference type="InterPro" id="IPR023582">
    <property type="entry name" value="Impact"/>
</dbReference>
<name>A0A4R5F4D3_9FLAO</name>
<dbReference type="Pfam" id="PF01205">
    <property type="entry name" value="Impact_N"/>
    <property type="match status" value="1"/>
</dbReference>
<dbReference type="PANTHER" id="PTHR16301">
    <property type="entry name" value="IMPACT-RELATED"/>
    <property type="match status" value="1"/>
</dbReference>
<evidence type="ECO:0000259" key="2">
    <source>
        <dbReference type="Pfam" id="PF01205"/>
    </source>
</evidence>